<feature type="chain" id="PRO_5046281670" description="NADH:ubiquinone oxidoreductase intermediate-associated protein 30 domain-containing protein" evidence="1">
    <location>
        <begin position="26"/>
        <end position="217"/>
    </location>
</feature>
<keyword evidence="1" id="KW-0732">Signal</keyword>
<dbReference type="Proteomes" id="UP001596353">
    <property type="component" value="Unassembled WGS sequence"/>
</dbReference>
<sequence>MIHEMTSFFASALLTGLLACSAVAAAPRPDCTDFNNNDRLSPHDRQWCQALAFKEKYLESGFVEAVPGDSGRAQGVRSHLGTRFSSGGSSSVSGSVSIDELTGRFRLKLARTDNTLYYGRKIQISGIARSGEGALQVYSHVDVDLWQLAAVFVDKPVRNQEPPEEGLILKGYLRTDVAPGAKQKFTAQLIAIGGDFYLLLAAPDGVARDISLTIDAP</sequence>
<evidence type="ECO:0000313" key="3">
    <source>
        <dbReference type="Proteomes" id="UP001596353"/>
    </source>
</evidence>
<dbReference type="EMBL" id="JBHSWG010000004">
    <property type="protein sequence ID" value="MFC6762559.1"/>
    <property type="molecule type" value="Genomic_DNA"/>
</dbReference>
<comment type="caution">
    <text evidence="2">The sequence shown here is derived from an EMBL/GenBank/DDBJ whole genome shotgun (WGS) entry which is preliminary data.</text>
</comment>
<evidence type="ECO:0000256" key="1">
    <source>
        <dbReference type="SAM" id="SignalP"/>
    </source>
</evidence>
<evidence type="ECO:0008006" key="4">
    <source>
        <dbReference type="Google" id="ProtNLM"/>
    </source>
</evidence>
<feature type="signal peptide" evidence="1">
    <location>
        <begin position="1"/>
        <end position="25"/>
    </location>
</feature>
<name>A0ABW2B9Z0_9RHOB</name>
<keyword evidence="3" id="KW-1185">Reference proteome</keyword>
<protein>
    <recommendedName>
        <fullName evidence="4">NADH:ubiquinone oxidoreductase intermediate-associated protein 30 domain-containing protein</fullName>
    </recommendedName>
</protein>
<evidence type="ECO:0000313" key="2">
    <source>
        <dbReference type="EMBL" id="MFC6762559.1"/>
    </source>
</evidence>
<reference evidence="3" key="1">
    <citation type="journal article" date="2019" name="Int. J. Syst. Evol. Microbiol.">
        <title>The Global Catalogue of Microorganisms (GCM) 10K type strain sequencing project: providing services to taxonomists for standard genome sequencing and annotation.</title>
        <authorList>
            <consortium name="The Broad Institute Genomics Platform"/>
            <consortium name="The Broad Institute Genome Sequencing Center for Infectious Disease"/>
            <person name="Wu L."/>
            <person name="Ma J."/>
        </authorList>
    </citation>
    <scope>NUCLEOTIDE SEQUENCE [LARGE SCALE GENOMIC DNA]</scope>
    <source>
        <strain evidence="3">CCUG 66188</strain>
    </source>
</reference>
<accession>A0ABW2B9Z0</accession>
<gene>
    <name evidence="2" type="ORF">ACFQFQ_28235</name>
</gene>
<organism evidence="2 3">
    <name type="scientific">Sulfitobacter porphyrae</name>
    <dbReference type="NCBI Taxonomy" id="1246864"/>
    <lineage>
        <taxon>Bacteria</taxon>
        <taxon>Pseudomonadati</taxon>
        <taxon>Pseudomonadota</taxon>
        <taxon>Alphaproteobacteria</taxon>
        <taxon>Rhodobacterales</taxon>
        <taxon>Roseobacteraceae</taxon>
        <taxon>Sulfitobacter</taxon>
    </lineage>
</organism>
<proteinExistence type="predicted"/>